<keyword evidence="1" id="KW-0472">Membrane</keyword>
<comment type="caution">
    <text evidence="2">The sequence shown here is derived from an EMBL/GenBank/DDBJ whole genome shotgun (WGS) entry which is preliminary data.</text>
</comment>
<feature type="transmembrane region" description="Helical" evidence="1">
    <location>
        <begin position="94"/>
        <end position="113"/>
    </location>
</feature>
<dbReference type="EMBL" id="JBJQND010000005">
    <property type="protein sequence ID" value="KAL3878054.1"/>
    <property type="molecule type" value="Genomic_DNA"/>
</dbReference>
<evidence type="ECO:0000313" key="2">
    <source>
        <dbReference type="EMBL" id="KAL3878054.1"/>
    </source>
</evidence>
<dbReference type="InterPro" id="IPR011701">
    <property type="entry name" value="MFS"/>
</dbReference>
<feature type="transmembrane region" description="Helical" evidence="1">
    <location>
        <begin position="442"/>
        <end position="464"/>
    </location>
</feature>
<feature type="transmembrane region" description="Helical" evidence="1">
    <location>
        <begin position="338"/>
        <end position="361"/>
    </location>
</feature>
<gene>
    <name evidence="2" type="ORF">ACJMK2_035687</name>
</gene>
<dbReference type="PANTHER" id="PTHR20765:SF1">
    <property type="entry name" value="EQUILIBRATIVE NUCLEOBASE TRANSPORTER 1"/>
    <property type="match status" value="1"/>
</dbReference>
<dbReference type="PANTHER" id="PTHR20765">
    <property type="entry name" value="SOLUTE CARRIER FAMILY 43 MEMBER 3-RELATED"/>
    <property type="match status" value="1"/>
</dbReference>
<accession>A0ABD3WVQ0</accession>
<dbReference type="AlphaFoldDB" id="A0ABD3WVQ0"/>
<feature type="transmembrane region" description="Helical" evidence="1">
    <location>
        <begin position="408"/>
        <end position="430"/>
    </location>
</feature>
<reference evidence="2 3" key="1">
    <citation type="submission" date="2024-11" db="EMBL/GenBank/DDBJ databases">
        <title>Chromosome-level genome assembly of the freshwater bivalve Anodonta woodiana.</title>
        <authorList>
            <person name="Chen X."/>
        </authorList>
    </citation>
    <scope>NUCLEOTIDE SEQUENCE [LARGE SCALE GENOMIC DNA]</scope>
    <source>
        <strain evidence="2">MN2024</strain>
        <tissue evidence="2">Gills</tissue>
    </source>
</reference>
<feature type="transmembrane region" description="Helical" evidence="1">
    <location>
        <begin position="382"/>
        <end position="402"/>
    </location>
</feature>
<dbReference type="Proteomes" id="UP001634394">
    <property type="component" value="Unassembled WGS sequence"/>
</dbReference>
<proteinExistence type="predicted"/>
<feature type="transmembrane region" description="Helical" evidence="1">
    <location>
        <begin position="12"/>
        <end position="31"/>
    </location>
</feature>
<keyword evidence="1" id="KW-1133">Transmembrane helix</keyword>
<feature type="transmembrane region" description="Helical" evidence="1">
    <location>
        <begin position="476"/>
        <end position="494"/>
    </location>
</feature>
<feature type="transmembrane region" description="Helical" evidence="1">
    <location>
        <begin position="125"/>
        <end position="143"/>
    </location>
</feature>
<evidence type="ECO:0008006" key="4">
    <source>
        <dbReference type="Google" id="ProtNLM"/>
    </source>
</evidence>
<feature type="transmembrane region" description="Helical" evidence="1">
    <location>
        <begin position="179"/>
        <end position="201"/>
    </location>
</feature>
<feature type="transmembrane region" description="Helical" evidence="1">
    <location>
        <begin position="149"/>
        <end position="167"/>
    </location>
</feature>
<dbReference type="Pfam" id="PF07690">
    <property type="entry name" value="MFS_1"/>
    <property type="match status" value="1"/>
</dbReference>
<feature type="transmembrane region" description="Helical" evidence="1">
    <location>
        <begin position="299"/>
        <end position="318"/>
    </location>
</feature>
<name>A0ABD3WVQ0_SINWO</name>
<keyword evidence="3" id="KW-1185">Reference proteome</keyword>
<feature type="transmembrane region" description="Helical" evidence="1">
    <location>
        <begin position="213"/>
        <end position="233"/>
    </location>
</feature>
<evidence type="ECO:0000313" key="3">
    <source>
        <dbReference type="Proteomes" id="UP001634394"/>
    </source>
</evidence>
<evidence type="ECO:0000256" key="1">
    <source>
        <dbReference type="SAM" id="Phobius"/>
    </source>
</evidence>
<dbReference type="Gene3D" id="1.20.1250.20">
    <property type="entry name" value="MFS general substrate transporter like domains"/>
    <property type="match status" value="1"/>
</dbReference>
<organism evidence="2 3">
    <name type="scientific">Sinanodonta woodiana</name>
    <name type="common">Chinese pond mussel</name>
    <name type="synonym">Anodonta woodiana</name>
    <dbReference type="NCBI Taxonomy" id="1069815"/>
    <lineage>
        <taxon>Eukaryota</taxon>
        <taxon>Metazoa</taxon>
        <taxon>Spiralia</taxon>
        <taxon>Lophotrochozoa</taxon>
        <taxon>Mollusca</taxon>
        <taxon>Bivalvia</taxon>
        <taxon>Autobranchia</taxon>
        <taxon>Heteroconchia</taxon>
        <taxon>Palaeoheterodonta</taxon>
        <taxon>Unionida</taxon>
        <taxon>Unionoidea</taxon>
        <taxon>Unionidae</taxon>
        <taxon>Unioninae</taxon>
        <taxon>Sinanodonta</taxon>
    </lineage>
</organism>
<dbReference type="InterPro" id="IPR036259">
    <property type="entry name" value="MFS_trans_sf"/>
</dbReference>
<dbReference type="InterPro" id="IPR027197">
    <property type="entry name" value="SLC43A3"/>
</dbReference>
<keyword evidence="1" id="KW-0812">Transmembrane</keyword>
<dbReference type="SUPFAM" id="SSF103473">
    <property type="entry name" value="MFS general substrate transporter"/>
    <property type="match status" value="1"/>
</dbReference>
<sequence length="505" mass="56712">MDYRQMRQKRFLIAAWAFMECLLFGGLLYGWGSLMFVFKQEGIYAELCDNNGQAAMSAMTNSSSSVTYVTMNNSSEDKTFSDSKFKDCPEQDCKFTLCFTIASALFCASGAALGQINFMFGTRVTRIISMIIFAAGSLMLAFVTKETPWLIFPGLSFLAAGGLPLLVTNTQVSGLFGKGSSSIVGLLCGGFDMSSAVQLVVKIAYESGISRQHSYYFLTALHSLVLVSTFVFLPRDFIVNEDATWTNIGVADDKDVTIELPKKSKEKDDVVDENTEGLKENSYEIQELPTLMSCVRRPLYIIHVVWLCILQLRFYYLIGTLNPYLNRVLNKDDKMVSHFTNMCFYIMMGGILSSFLTGVVYDWQKKCFANSRSSMRQNLMPAVLPLAIASFLAVLLSVLVLIPEPSLLYLIFIIMTLFRSFLYSMAAAFLSAMFPSEYFGVLYGIMIICGGVFGFLQFALFTWAETYVESPLHTDIFLLCLVLVSFLHPLYQWYSCYRAGKKFTI</sequence>
<protein>
    <recommendedName>
        <fullName evidence="4">Solute carrier family 43 member 3</fullName>
    </recommendedName>
</protein>